<dbReference type="AlphaFoldDB" id="A0A8H7QLH2"/>
<evidence type="ECO:0000313" key="3">
    <source>
        <dbReference type="Proteomes" id="UP000603453"/>
    </source>
</evidence>
<reference evidence="2" key="1">
    <citation type="submission" date="2020-12" db="EMBL/GenBank/DDBJ databases">
        <title>Metabolic potential, ecology and presence of endohyphal bacteria is reflected in genomic diversity of Mucoromycotina.</title>
        <authorList>
            <person name="Muszewska A."/>
            <person name="Okrasinska A."/>
            <person name="Steczkiewicz K."/>
            <person name="Drgas O."/>
            <person name="Orlowska M."/>
            <person name="Perlinska-Lenart U."/>
            <person name="Aleksandrzak-Piekarczyk T."/>
            <person name="Szatraj K."/>
            <person name="Zielenkiewicz U."/>
            <person name="Pilsyk S."/>
            <person name="Malc E."/>
            <person name="Mieczkowski P."/>
            <person name="Kruszewska J.S."/>
            <person name="Biernat P."/>
            <person name="Pawlowska J."/>
        </authorList>
    </citation>
    <scope>NUCLEOTIDE SEQUENCE</scope>
    <source>
        <strain evidence="2">WA0000017839</strain>
    </source>
</reference>
<proteinExistence type="predicted"/>
<comment type="caution">
    <text evidence="2">The sequence shown here is derived from an EMBL/GenBank/DDBJ whole genome shotgun (WGS) entry which is preliminary data.</text>
</comment>
<dbReference type="Proteomes" id="UP000603453">
    <property type="component" value="Unassembled WGS sequence"/>
</dbReference>
<sequence length="117" mass="12444">MQKTTAVNGASENVPVSQPSNSFTVLSDNESMMYVSEDDNDRLINAEEPPLVSNNLPVVIEERSAANTSSGKTTPFTVATFSTTHQRVSPHANKGVAAVKYDPSLSSPTSPFLKTSA</sequence>
<dbReference type="EMBL" id="JAEPRD010000187">
    <property type="protein sequence ID" value="KAG2194808.1"/>
    <property type="molecule type" value="Genomic_DNA"/>
</dbReference>
<accession>A0A8H7QLH2</accession>
<evidence type="ECO:0000256" key="1">
    <source>
        <dbReference type="SAM" id="MobiDB-lite"/>
    </source>
</evidence>
<feature type="region of interest" description="Disordered" evidence="1">
    <location>
        <begin position="1"/>
        <end position="23"/>
    </location>
</feature>
<keyword evidence="3" id="KW-1185">Reference proteome</keyword>
<gene>
    <name evidence="2" type="ORF">INT47_004139</name>
</gene>
<name>A0A8H7QLH2_9FUNG</name>
<protein>
    <submittedName>
        <fullName evidence="2">Uncharacterized protein</fullName>
    </submittedName>
</protein>
<organism evidence="2 3">
    <name type="scientific">Mucor saturninus</name>
    <dbReference type="NCBI Taxonomy" id="64648"/>
    <lineage>
        <taxon>Eukaryota</taxon>
        <taxon>Fungi</taxon>
        <taxon>Fungi incertae sedis</taxon>
        <taxon>Mucoromycota</taxon>
        <taxon>Mucoromycotina</taxon>
        <taxon>Mucoromycetes</taxon>
        <taxon>Mucorales</taxon>
        <taxon>Mucorineae</taxon>
        <taxon>Mucoraceae</taxon>
        <taxon>Mucor</taxon>
    </lineage>
</organism>
<evidence type="ECO:0000313" key="2">
    <source>
        <dbReference type="EMBL" id="KAG2194808.1"/>
    </source>
</evidence>